<dbReference type="Pfam" id="PF00027">
    <property type="entry name" value="cNMP_binding"/>
    <property type="match status" value="2"/>
</dbReference>
<dbReference type="InterPro" id="IPR008271">
    <property type="entry name" value="Ser/Thr_kinase_AS"/>
</dbReference>
<feature type="compositionally biased region" description="Polar residues" evidence="14">
    <location>
        <begin position="1621"/>
        <end position="1633"/>
    </location>
</feature>
<feature type="binding site" evidence="13">
    <location>
        <position position="1303"/>
    </location>
    <ligand>
        <name>ATP</name>
        <dbReference type="ChEBI" id="CHEBI:30616"/>
    </ligand>
</feature>
<dbReference type="InterPro" id="IPR036457">
    <property type="entry name" value="PPM-type-like_dom_sf"/>
</dbReference>
<proteinExistence type="inferred from homology"/>
<dbReference type="Pfam" id="PF00069">
    <property type="entry name" value="Pkinase"/>
    <property type="match status" value="1"/>
</dbReference>
<feature type="domain" description="PPM-type phosphatase" evidence="19">
    <location>
        <begin position="1821"/>
        <end position="2090"/>
    </location>
</feature>
<dbReference type="InterPro" id="IPR027417">
    <property type="entry name" value="P-loop_NTPase"/>
</dbReference>
<dbReference type="PRINTS" id="PR00193">
    <property type="entry name" value="MYOSINHEAVY"/>
</dbReference>
<dbReference type="PROSITE" id="PS50011">
    <property type="entry name" value="PROTEIN_KINASE_DOM"/>
    <property type="match status" value="1"/>
</dbReference>
<keyword evidence="7" id="KW-0142">cGMP-binding</keyword>
<dbReference type="CDD" id="cd00124">
    <property type="entry name" value="MYSc"/>
    <property type="match status" value="1"/>
</dbReference>
<dbReference type="PROSITE" id="PS51456">
    <property type="entry name" value="MYOSIN_MOTOR"/>
    <property type="match status" value="1"/>
</dbReference>
<dbReference type="CDD" id="cd00038">
    <property type="entry name" value="CAP_ED"/>
    <property type="match status" value="2"/>
</dbReference>
<dbReference type="InterPro" id="IPR001609">
    <property type="entry name" value="Myosin_head_motor_dom-like"/>
</dbReference>
<organism evidence="20 21">
    <name type="scientific">Aphanomyces astaci</name>
    <name type="common">Crayfish plague agent</name>
    <dbReference type="NCBI Taxonomy" id="112090"/>
    <lineage>
        <taxon>Eukaryota</taxon>
        <taxon>Sar</taxon>
        <taxon>Stramenopiles</taxon>
        <taxon>Oomycota</taxon>
        <taxon>Saprolegniomycetes</taxon>
        <taxon>Saprolegniales</taxon>
        <taxon>Verrucalvaceae</taxon>
        <taxon>Aphanomyces</taxon>
    </lineage>
</organism>
<feature type="domain" description="Protein kinase" evidence="15">
    <location>
        <begin position="1274"/>
        <end position="1536"/>
    </location>
</feature>
<evidence type="ECO:0000313" key="21">
    <source>
        <dbReference type="Proteomes" id="UP000286510"/>
    </source>
</evidence>
<dbReference type="InterPro" id="IPR011009">
    <property type="entry name" value="Kinase-like_dom_sf"/>
</dbReference>
<feature type="compositionally biased region" description="Pro residues" evidence="14">
    <location>
        <begin position="1735"/>
        <end position="1745"/>
    </location>
</feature>
<feature type="binding site" evidence="12">
    <location>
        <begin position="98"/>
        <end position="105"/>
    </location>
    <ligand>
        <name>ATP</name>
        <dbReference type="ChEBI" id="CHEBI:30616"/>
    </ligand>
</feature>
<feature type="compositionally biased region" description="Polar residues" evidence="14">
    <location>
        <begin position="1653"/>
        <end position="1668"/>
    </location>
</feature>
<accession>A0A3R7AKH4</accession>
<feature type="domain" description="Myosin motor" evidence="18">
    <location>
        <begin position="4"/>
        <end position="615"/>
    </location>
</feature>
<dbReference type="CDD" id="cd00065">
    <property type="entry name" value="FYVE_like_SF"/>
    <property type="match status" value="1"/>
</dbReference>
<dbReference type="PROSITE" id="PS50042">
    <property type="entry name" value="CNMP_BINDING_3"/>
    <property type="match status" value="2"/>
</dbReference>
<reference evidence="20 21" key="1">
    <citation type="submission" date="2018-08" db="EMBL/GenBank/DDBJ databases">
        <title>Aphanomyces genome sequencing and annotation.</title>
        <authorList>
            <person name="Minardi D."/>
            <person name="Oidtmann B."/>
            <person name="Van Der Giezen M."/>
            <person name="Studholme D.J."/>
        </authorList>
    </citation>
    <scope>NUCLEOTIDE SEQUENCE [LARGE SCALE GENOMIC DNA]</scope>
    <source>
        <strain evidence="20 21">FDL457</strain>
    </source>
</reference>
<evidence type="ECO:0000313" key="20">
    <source>
        <dbReference type="EMBL" id="RHZ08223.1"/>
    </source>
</evidence>
<keyword evidence="9 12" id="KW-0505">Motor protein</keyword>
<dbReference type="VEuPathDB" id="FungiDB:H257_00270"/>
<dbReference type="SMART" id="SM00064">
    <property type="entry name" value="FYVE"/>
    <property type="match status" value="1"/>
</dbReference>
<dbReference type="SMART" id="SM00332">
    <property type="entry name" value="PP2Cc"/>
    <property type="match status" value="1"/>
</dbReference>
<dbReference type="Gene3D" id="3.40.850.10">
    <property type="entry name" value="Kinesin motor domain"/>
    <property type="match status" value="1"/>
</dbReference>
<dbReference type="GO" id="GO:0016020">
    <property type="term" value="C:membrane"/>
    <property type="evidence" value="ECO:0007669"/>
    <property type="project" value="TreeGrafter"/>
</dbReference>
<feature type="domain" description="Cyclic nucleotide-binding" evidence="16">
    <location>
        <begin position="1094"/>
        <end position="1196"/>
    </location>
</feature>
<comment type="caution">
    <text evidence="20">The sequence shown here is derived from an EMBL/GenBank/DDBJ whole genome shotgun (WGS) entry which is preliminary data.</text>
</comment>
<evidence type="ECO:0000256" key="11">
    <source>
        <dbReference type="PROSITE-ProRule" id="PRU00091"/>
    </source>
</evidence>
<dbReference type="SUPFAM" id="SSF57903">
    <property type="entry name" value="FYVE/PHD zinc finger"/>
    <property type="match status" value="1"/>
</dbReference>
<evidence type="ECO:0000259" key="17">
    <source>
        <dbReference type="PROSITE" id="PS50178"/>
    </source>
</evidence>
<evidence type="ECO:0000256" key="12">
    <source>
        <dbReference type="PROSITE-ProRule" id="PRU00782"/>
    </source>
</evidence>
<dbReference type="SUPFAM" id="SSF51206">
    <property type="entry name" value="cAMP-binding domain-like"/>
    <property type="match status" value="2"/>
</dbReference>
<feature type="region of interest" description="Disordered" evidence="14">
    <location>
        <begin position="1800"/>
        <end position="1852"/>
    </location>
</feature>
<dbReference type="InterPro" id="IPR000719">
    <property type="entry name" value="Prot_kinase_dom"/>
</dbReference>
<keyword evidence="1" id="KW-0140">cGMP</keyword>
<feature type="domain" description="FYVE-type" evidence="17">
    <location>
        <begin position="640"/>
        <end position="691"/>
    </location>
</feature>
<dbReference type="EMBL" id="QUTF01015916">
    <property type="protein sequence ID" value="RHZ08223.1"/>
    <property type="molecule type" value="Genomic_DNA"/>
</dbReference>
<dbReference type="PROSITE" id="PS00888">
    <property type="entry name" value="CNMP_BINDING_1"/>
    <property type="match status" value="2"/>
</dbReference>
<feature type="compositionally biased region" description="Low complexity" evidence="14">
    <location>
        <begin position="1596"/>
        <end position="1619"/>
    </location>
</feature>
<dbReference type="SMART" id="SM00100">
    <property type="entry name" value="cNMP"/>
    <property type="match status" value="2"/>
</dbReference>
<dbReference type="Gene3D" id="2.60.120.10">
    <property type="entry name" value="Jelly Rolls"/>
    <property type="match status" value="2"/>
</dbReference>
<dbReference type="GO" id="GO:0008270">
    <property type="term" value="F:zinc ion binding"/>
    <property type="evidence" value="ECO:0007669"/>
    <property type="project" value="UniProtKB-KW"/>
</dbReference>
<feature type="region of interest" description="Disordered" evidence="14">
    <location>
        <begin position="1596"/>
        <end position="1671"/>
    </location>
</feature>
<dbReference type="InterPro" id="IPR036961">
    <property type="entry name" value="Kinesin_motor_dom_sf"/>
</dbReference>
<evidence type="ECO:0000259" key="16">
    <source>
        <dbReference type="PROSITE" id="PS50042"/>
    </source>
</evidence>
<dbReference type="FunFam" id="1.10.510.10:FF:000571">
    <property type="entry name" value="Maternal embryonic leucine zipper kinase"/>
    <property type="match status" value="1"/>
</dbReference>
<evidence type="ECO:0000259" key="19">
    <source>
        <dbReference type="PROSITE" id="PS51746"/>
    </source>
</evidence>
<name>A0A3R7AKH4_APHAT</name>
<keyword evidence="5" id="KW-0862">Zinc</keyword>
<dbReference type="PROSITE" id="PS00889">
    <property type="entry name" value="CNMP_BINDING_2"/>
    <property type="match status" value="1"/>
</dbReference>
<evidence type="ECO:0000256" key="14">
    <source>
        <dbReference type="SAM" id="MobiDB-lite"/>
    </source>
</evidence>
<dbReference type="CDD" id="cd00143">
    <property type="entry name" value="PP2Cc"/>
    <property type="match status" value="1"/>
</dbReference>
<dbReference type="InterPro" id="IPR011011">
    <property type="entry name" value="Znf_FYVE_PHD"/>
</dbReference>
<dbReference type="InterPro" id="IPR001932">
    <property type="entry name" value="PPM-type_phosphatase-like_dom"/>
</dbReference>
<dbReference type="CDD" id="cd14008">
    <property type="entry name" value="STKc_LKB1_CaMKK"/>
    <property type="match status" value="1"/>
</dbReference>
<sequence>MHRDDHHDLADRAELSEAALVQLIESRFRRNLVYTHAGSVLLAVNPFRRIEDLYGQDMLQEYESPNAAPHIYGVAANAYRAMQLQHSSSSNQTILISGDSGSGKTECTKRMLDYFVHVGRSSDTSSERLTRHIVAANVVLEAFGNAQTLRNSNSSRFGKFIQLDFSGDSHRLFSASIQTYLLETVRIVNPAATERNYHVFYALLSGAPSSLLATWQLVPNSCKQNLLHDSAMFTALETAMTSLGLPATDVYRVITVVLHLGNVSFDETNSSVSTHAMAAAAALLQVPLPDLQAALTTRTLVVANEVQVLSLSAVEAAQARDGMAKALYARLFEWLVEHINGRLNLSHPSTATSPSSWIAVLDMFGFEHFGLNSFEQLCINYTNEVLHQHFVQHVFKLDAAEYAAEGLACPLSTTQYVDNEDCIALFSAKHTGLFALLDEECVLARGSDAAFASKLHKEHATRHPRRFTASHGQLSQRKFTIHHYAGSVEYTAVGFRDKNFGVLAPDVVELLRGPRSTDAFVRQLFPSSSPSRHKPRRHESVASQFQSQLGTLMKRLHTVQVHYVRCLKPNDAADPALFLTDRLRHQLRCHGILDAIRIAQLGFPIRLSHAAFQSRAWTALPPLTLVDPATLPPLADYFSCSGCTKRFTLVFRRKFCCLSCRHVVCSRCCNVVGIVAGKKARVCLVCAALHRTTDNCIARPCHSQLNQAMVTEETVWHRPWPEPPMPDNEMSRLAAVARLNIDDVRHDMMIQHMCTMVYHTWPGAVAFVGIMGKAKQVMVTSVGSSMFPAQLPRDMAFCAHTICGTKPLVVMDATKDPRFMHNPLVKADRRSKKFCFYLGAAVVDLESRHILGTIAVLHTISREDSVQKCELQVLENYARVVSRQLTMNMHGWRPSDNLYRHGVEDHKVSDSDDSDDILSDDASVVVEDWLLEGDDIHVEMVDDDAVSEISEVESHTTEVSLTAYMLANRPLYDIMIQVQLFANLSQSQQEQVLKALKPITFKDGETIVKQGDRGERFFMIAKGEAVVTKLIDGKERMVTHLYAGHYFGELALIYDDPRTASVGPGGVELLYLTQKDFQQVGKVHLSLMLQQVPLLAHLSARDQDVVLTKLKPSNFGHGEYIVRQGEEGTRFYMITRGQAAVIETDAGEDKELTRLYEGHVFGEMSLIYKEPRTASVVAVGPVKCLYLTKEDFDECLLSERFQRVIQHAYIEKATRRAMRNKTNRLLRHSATAENATSFTDSATPNDLPRHSIALETSTLHKHRLANGETVVNKYVIKGELGKGSFGTVKLCANEEDGQLYAVKIMHKTFVQRMANREDSLQDALRREVAIMKKLDHRNVVRLVEVIDDPSSQKVYLVQEYIEKGNLAEVAGGAPLPEALARKYLRDMLCGLQYLHFHKVVHRDIKPENILVTSDDVAKIADFGAARMVMNEAETLTVAKGTPAFMAPEMFNIDAEYTGPSVDVWSLGATLFMLVFGHPPWSADNEIELADKVQRDELTFPEGVVLEPHLKNLLTRMLTKDPERRIVLADVINHEWVTCEGSHPIVNVFKGDQSTVNVVSLDESERAIENIPERIDERLQASLIQAHLILQQKKQQPPLNLSLRSHGSMNSMSSSSDRGSIATATSSPKRTASAATVIPHNHHHHHHRHLKHPSTGSAASLRSKGSQDSMFGHETSRVISAWRHHKRVALMDGHNLSERVRDLLLEQKRMAFSVERAHVTEIILPASKQPCHTPTTGPPGDGPKPEPLTDDDLSKRQLSRKKDFLMVTSEVFRNEAGDYQARKVLFQATSQDFSVASRIPLHPLAGSSDDVTMGRKATNMRKSSRTSSRGGGARGSETAGDGGGGSRSNSASKLSTSDLFADVAMVDDDVASDDDDDDEVVDQVMGDDGDSLGLLDSGCRDMDDELLRRDMERIAAQKNERMPTPMSFSGSAAVFAVLVKQSDDVALYVANVGDCRGVLCQDGDAIDLTIDHKANNPSEKARVEAAGGFVHNGRLDGILAVSRAFGDFAHKSGGHLIATPEVTWHTVSAADEFLLLASDGLFDVLSSQQAVNFIRRKLRNHGDVQLAAQELVLKAQEYVSHDNISAIVVCFNQVAS</sequence>
<dbReference type="SMART" id="SM00220">
    <property type="entry name" value="S_TKc"/>
    <property type="match status" value="1"/>
</dbReference>
<dbReference type="GO" id="GO:0005524">
    <property type="term" value="F:ATP binding"/>
    <property type="evidence" value="ECO:0007669"/>
    <property type="project" value="UniProtKB-UniRule"/>
</dbReference>
<dbReference type="Gene3D" id="1.20.58.530">
    <property type="match status" value="1"/>
</dbReference>
<dbReference type="Proteomes" id="UP000286510">
    <property type="component" value="Unassembled WGS sequence"/>
</dbReference>
<keyword evidence="4 11" id="KW-0863">Zinc-finger</keyword>
<dbReference type="Gene3D" id="1.20.120.720">
    <property type="entry name" value="Myosin VI head, motor domain, U50 subdomain"/>
    <property type="match status" value="1"/>
</dbReference>
<evidence type="ECO:0000256" key="2">
    <source>
        <dbReference type="ARBA" id="ARBA00022723"/>
    </source>
</evidence>
<dbReference type="GO" id="GO:0051015">
    <property type="term" value="F:actin filament binding"/>
    <property type="evidence" value="ECO:0007669"/>
    <property type="project" value="TreeGrafter"/>
</dbReference>
<dbReference type="Pfam" id="PF00063">
    <property type="entry name" value="Myosin_head"/>
    <property type="match status" value="1"/>
</dbReference>
<evidence type="ECO:0000259" key="15">
    <source>
        <dbReference type="PROSITE" id="PS50011"/>
    </source>
</evidence>
<evidence type="ECO:0000256" key="10">
    <source>
        <dbReference type="ARBA" id="ARBA00023203"/>
    </source>
</evidence>
<dbReference type="PANTHER" id="PTHR13140:SF845">
    <property type="entry name" value="MYOSIN-LIKE PROTEIN"/>
    <property type="match status" value="1"/>
</dbReference>
<dbReference type="SMART" id="SM00242">
    <property type="entry name" value="MYSc"/>
    <property type="match status" value="1"/>
</dbReference>
<protein>
    <submittedName>
        <fullName evidence="20">Uncharacterized protein</fullName>
    </submittedName>
</protein>
<dbReference type="SUPFAM" id="SSF55781">
    <property type="entry name" value="GAF domain-like"/>
    <property type="match status" value="1"/>
</dbReference>
<dbReference type="Gene3D" id="1.10.510.10">
    <property type="entry name" value="Transferase(Phosphotransferase) domain 1"/>
    <property type="match status" value="1"/>
</dbReference>
<dbReference type="Gene3D" id="1.10.10.820">
    <property type="match status" value="1"/>
</dbReference>
<dbReference type="GO" id="GO:0016459">
    <property type="term" value="C:myosin complex"/>
    <property type="evidence" value="ECO:0007669"/>
    <property type="project" value="UniProtKB-KW"/>
</dbReference>
<feature type="domain" description="Cyclic nucleotide-binding" evidence="16">
    <location>
        <begin position="980"/>
        <end position="1080"/>
    </location>
</feature>
<dbReference type="VEuPathDB" id="FungiDB:H257_00269"/>
<keyword evidence="2" id="KW-0479">Metal-binding</keyword>
<dbReference type="InterPro" id="IPR017455">
    <property type="entry name" value="Znf_FYVE-rel"/>
</dbReference>
<gene>
    <name evidence="20" type="ORF">DYB26_000986</name>
</gene>
<dbReference type="InterPro" id="IPR014710">
    <property type="entry name" value="RmlC-like_jellyroll"/>
</dbReference>
<dbReference type="PROSITE" id="PS00107">
    <property type="entry name" value="PROTEIN_KINASE_ATP"/>
    <property type="match status" value="1"/>
</dbReference>
<dbReference type="GO" id="GO:0007015">
    <property type="term" value="P:actin filament organization"/>
    <property type="evidence" value="ECO:0007669"/>
    <property type="project" value="TreeGrafter"/>
</dbReference>
<dbReference type="FunFam" id="3.30.200.20:FF:000042">
    <property type="entry name" value="Aurora kinase A"/>
    <property type="match status" value="1"/>
</dbReference>
<comment type="similarity">
    <text evidence="12">Belongs to the TRAFAC class myosin-kinesin ATPase superfamily. Myosin family.</text>
</comment>
<evidence type="ECO:0000256" key="8">
    <source>
        <dbReference type="ARBA" id="ARBA00023123"/>
    </source>
</evidence>
<dbReference type="InterPro" id="IPR018488">
    <property type="entry name" value="cNMP-bd_CS"/>
</dbReference>
<evidence type="ECO:0000256" key="1">
    <source>
        <dbReference type="ARBA" id="ARBA00022535"/>
    </source>
</evidence>
<dbReference type="PROSITE" id="PS50178">
    <property type="entry name" value="ZF_FYVE"/>
    <property type="match status" value="1"/>
</dbReference>
<dbReference type="InterPro" id="IPR017441">
    <property type="entry name" value="Protein_kinase_ATP_BS"/>
</dbReference>
<evidence type="ECO:0000256" key="6">
    <source>
        <dbReference type="ARBA" id="ARBA00022840"/>
    </source>
</evidence>
<dbReference type="GO" id="GO:0005737">
    <property type="term" value="C:cytoplasm"/>
    <property type="evidence" value="ECO:0007669"/>
    <property type="project" value="TreeGrafter"/>
</dbReference>
<feature type="region of interest" description="Disordered" evidence="14">
    <location>
        <begin position="1724"/>
        <end position="1756"/>
    </location>
</feature>
<dbReference type="PROSITE" id="PS00108">
    <property type="entry name" value="PROTEIN_KINASE_ST"/>
    <property type="match status" value="1"/>
</dbReference>
<dbReference type="GO" id="GO:0030553">
    <property type="term" value="F:cGMP binding"/>
    <property type="evidence" value="ECO:0007669"/>
    <property type="project" value="UniProtKB-KW"/>
</dbReference>
<dbReference type="Pfam" id="PF00481">
    <property type="entry name" value="PP2C"/>
    <property type="match status" value="1"/>
</dbReference>
<dbReference type="PANTHER" id="PTHR13140">
    <property type="entry name" value="MYOSIN"/>
    <property type="match status" value="1"/>
</dbReference>
<dbReference type="SUPFAM" id="SSF56112">
    <property type="entry name" value="Protein kinase-like (PK-like)"/>
    <property type="match status" value="1"/>
</dbReference>
<dbReference type="PROSITE" id="PS51746">
    <property type="entry name" value="PPM_2"/>
    <property type="match status" value="1"/>
</dbReference>
<keyword evidence="8 12" id="KW-0518">Myosin</keyword>
<dbReference type="SUPFAM" id="SSF52540">
    <property type="entry name" value="P-loop containing nucleoside triphosphate hydrolases"/>
    <property type="match status" value="1"/>
</dbReference>
<dbReference type="InterPro" id="IPR018490">
    <property type="entry name" value="cNMP-bd_dom_sf"/>
</dbReference>
<evidence type="ECO:0000259" key="18">
    <source>
        <dbReference type="PROSITE" id="PS51456"/>
    </source>
</evidence>
<evidence type="ECO:0000256" key="4">
    <source>
        <dbReference type="ARBA" id="ARBA00022771"/>
    </source>
</evidence>
<feature type="compositionally biased region" description="Gly residues" evidence="14">
    <location>
        <begin position="1828"/>
        <end position="1845"/>
    </location>
</feature>
<evidence type="ECO:0000256" key="5">
    <source>
        <dbReference type="ARBA" id="ARBA00022833"/>
    </source>
</evidence>
<feature type="compositionally biased region" description="Basic residues" evidence="14">
    <location>
        <begin position="1639"/>
        <end position="1651"/>
    </location>
</feature>
<keyword evidence="6 12" id="KW-0067">ATP-binding</keyword>
<evidence type="ECO:0000256" key="9">
    <source>
        <dbReference type="ARBA" id="ARBA00023175"/>
    </source>
</evidence>
<keyword evidence="3 12" id="KW-0547">Nucleotide-binding</keyword>
<dbReference type="GO" id="GO:0000146">
    <property type="term" value="F:microfilament motor activity"/>
    <property type="evidence" value="ECO:0007669"/>
    <property type="project" value="TreeGrafter"/>
</dbReference>
<evidence type="ECO:0000256" key="7">
    <source>
        <dbReference type="ARBA" id="ARBA00022992"/>
    </source>
</evidence>
<evidence type="ECO:0000256" key="3">
    <source>
        <dbReference type="ARBA" id="ARBA00022741"/>
    </source>
</evidence>
<feature type="region of interest" description="Actin-binding" evidence="12">
    <location>
        <begin position="549"/>
        <end position="571"/>
    </location>
</feature>
<dbReference type="GO" id="GO:0004672">
    <property type="term" value="F:protein kinase activity"/>
    <property type="evidence" value="ECO:0007669"/>
    <property type="project" value="InterPro"/>
</dbReference>
<keyword evidence="10 12" id="KW-0009">Actin-binding</keyword>
<dbReference type="Gene3D" id="3.60.40.10">
    <property type="entry name" value="PPM-type phosphatase domain"/>
    <property type="match status" value="1"/>
</dbReference>
<dbReference type="InterPro" id="IPR000595">
    <property type="entry name" value="cNMP-bd_dom"/>
</dbReference>
<dbReference type="SUPFAM" id="SSF81606">
    <property type="entry name" value="PP2C-like"/>
    <property type="match status" value="1"/>
</dbReference>
<dbReference type="InterPro" id="IPR000306">
    <property type="entry name" value="Znf_FYVE"/>
</dbReference>
<evidence type="ECO:0000256" key="13">
    <source>
        <dbReference type="PROSITE-ProRule" id="PRU10141"/>
    </source>
</evidence>